<feature type="coiled-coil region" evidence="1">
    <location>
        <begin position="21"/>
        <end position="52"/>
    </location>
</feature>
<evidence type="ECO:0000256" key="1">
    <source>
        <dbReference type="SAM" id="Coils"/>
    </source>
</evidence>
<gene>
    <name evidence="2" type="ORF">H9867_10260</name>
</gene>
<protein>
    <submittedName>
        <fullName evidence="2">Uncharacterized protein</fullName>
    </submittedName>
</protein>
<sequence>MTTPENNSNPQAPQPLTEATIDELEVMLQQAEDNLQAIYAELEERRREQMHNQFEQLPQDMSSFKGSWRNLVTAFRNIAKDEN</sequence>
<name>A0A9D1UQU4_9CORY</name>
<evidence type="ECO:0000313" key="2">
    <source>
        <dbReference type="EMBL" id="HIW96839.1"/>
    </source>
</evidence>
<comment type="caution">
    <text evidence="2">The sequence shown here is derived from an EMBL/GenBank/DDBJ whole genome shotgun (WGS) entry which is preliminary data.</text>
</comment>
<dbReference type="AlphaFoldDB" id="A0A9D1UQU4"/>
<keyword evidence="1" id="KW-0175">Coiled coil</keyword>
<reference evidence="2" key="1">
    <citation type="journal article" date="2021" name="PeerJ">
        <title>Extensive microbial diversity within the chicken gut microbiome revealed by metagenomics and culture.</title>
        <authorList>
            <person name="Gilroy R."/>
            <person name="Ravi A."/>
            <person name="Getino M."/>
            <person name="Pursley I."/>
            <person name="Horton D.L."/>
            <person name="Alikhan N.F."/>
            <person name="Baker D."/>
            <person name="Gharbi K."/>
            <person name="Hall N."/>
            <person name="Watson M."/>
            <person name="Adriaenssens E.M."/>
            <person name="Foster-Nyarko E."/>
            <person name="Jarju S."/>
            <person name="Secka A."/>
            <person name="Antonio M."/>
            <person name="Oren A."/>
            <person name="Chaudhuri R.R."/>
            <person name="La Ragione R."/>
            <person name="Hildebrand F."/>
            <person name="Pallen M.J."/>
        </authorList>
    </citation>
    <scope>NUCLEOTIDE SEQUENCE</scope>
    <source>
        <strain evidence="2">4376</strain>
    </source>
</reference>
<dbReference type="Proteomes" id="UP000824189">
    <property type="component" value="Unassembled WGS sequence"/>
</dbReference>
<dbReference type="EMBL" id="DXFZ01000121">
    <property type="protein sequence ID" value="HIW96839.1"/>
    <property type="molecule type" value="Genomic_DNA"/>
</dbReference>
<evidence type="ECO:0000313" key="3">
    <source>
        <dbReference type="Proteomes" id="UP000824189"/>
    </source>
</evidence>
<accession>A0A9D1UQU4</accession>
<reference evidence="2" key="2">
    <citation type="submission" date="2021-04" db="EMBL/GenBank/DDBJ databases">
        <authorList>
            <person name="Gilroy R."/>
        </authorList>
    </citation>
    <scope>NUCLEOTIDE SEQUENCE</scope>
    <source>
        <strain evidence="2">4376</strain>
    </source>
</reference>
<organism evidence="2 3">
    <name type="scientific">Candidatus Corynebacterium gallistercoris</name>
    <dbReference type="NCBI Taxonomy" id="2838530"/>
    <lineage>
        <taxon>Bacteria</taxon>
        <taxon>Bacillati</taxon>
        <taxon>Actinomycetota</taxon>
        <taxon>Actinomycetes</taxon>
        <taxon>Mycobacteriales</taxon>
        <taxon>Corynebacteriaceae</taxon>
        <taxon>Corynebacterium</taxon>
    </lineage>
</organism>
<proteinExistence type="predicted"/>